<dbReference type="Proteomes" id="UP000276603">
    <property type="component" value="Unassembled WGS sequence"/>
</dbReference>
<keyword evidence="2" id="KW-1185">Reference proteome</keyword>
<proteinExistence type="predicted"/>
<reference evidence="1 2" key="1">
    <citation type="submission" date="2018-10" db="EMBL/GenBank/DDBJ databases">
        <title>Ulvibacterium marinum gen. nov., sp. nov., a novel marine bacterium of the family Flavobacteriaceae, isolated from a culture of the green alga Ulva prolifera.</title>
        <authorList>
            <person name="Zhang Z."/>
        </authorList>
    </citation>
    <scope>NUCLEOTIDE SEQUENCE [LARGE SCALE GENOMIC DNA]</scope>
    <source>
        <strain evidence="1 2">CCMM003</strain>
    </source>
</reference>
<organism evidence="1 2">
    <name type="scientific">Ulvibacterium marinum</name>
    <dbReference type="NCBI Taxonomy" id="2419782"/>
    <lineage>
        <taxon>Bacteria</taxon>
        <taxon>Pseudomonadati</taxon>
        <taxon>Bacteroidota</taxon>
        <taxon>Flavobacteriia</taxon>
        <taxon>Flavobacteriales</taxon>
        <taxon>Flavobacteriaceae</taxon>
        <taxon>Ulvibacterium</taxon>
    </lineage>
</organism>
<dbReference type="InterPro" id="IPR036116">
    <property type="entry name" value="FN3_sf"/>
</dbReference>
<dbReference type="Pfam" id="PF25788">
    <property type="entry name" value="Ig_Rha78A_N"/>
    <property type="match status" value="1"/>
</dbReference>
<dbReference type="AlphaFoldDB" id="A0A3B0C5T2"/>
<accession>A0A3B0C5T2</accession>
<dbReference type="PANTHER" id="PTHR33307:SF6">
    <property type="entry name" value="ALPHA-RHAMNOSIDASE (EUROFUNG)-RELATED"/>
    <property type="match status" value="1"/>
</dbReference>
<dbReference type="RefSeq" id="WP_120712980.1">
    <property type="nucleotide sequence ID" value="NZ_RBCJ01000003.1"/>
</dbReference>
<evidence type="ECO:0000313" key="2">
    <source>
        <dbReference type="Proteomes" id="UP000276603"/>
    </source>
</evidence>
<gene>
    <name evidence="1" type="ORF">D7Z94_18205</name>
</gene>
<evidence type="ECO:0008006" key="3">
    <source>
        <dbReference type="Google" id="ProtNLM"/>
    </source>
</evidence>
<dbReference type="InterPro" id="IPR013783">
    <property type="entry name" value="Ig-like_fold"/>
</dbReference>
<dbReference type="Gene3D" id="2.60.40.10">
    <property type="entry name" value="Immunoglobulins"/>
    <property type="match status" value="1"/>
</dbReference>
<dbReference type="InterPro" id="IPR016007">
    <property type="entry name" value="Alpha_rhamnosid"/>
</dbReference>
<sequence length="155" mass="17488">MEIKHLIGSMAMGFLITVIAMKACVSDISTSIAIGNLRCEYLINPSGIEMSQPHLSWELKSKEKGQDQIAYQILVASDSAALSRNLPDIWDSGRVKSNKTDEIVFKGNELQSQQSYYWKVRVWDSNGDLSDWSPIQHWSVGLLDKTDWKAEWIGP</sequence>
<dbReference type="OrthoDB" id="789771at2"/>
<evidence type="ECO:0000313" key="1">
    <source>
        <dbReference type="EMBL" id="RKN80171.1"/>
    </source>
</evidence>
<dbReference type="PANTHER" id="PTHR33307">
    <property type="entry name" value="ALPHA-RHAMNOSIDASE (EUROFUNG)"/>
    <property type="match status" value="1"/>
</dbReference>
<name>A0A3B0C5T2_9FLAO</name>
<protein>
    <recommendedName>
        <fullName evidence="3">Alpha-L-rhamnosidase</fullName>
    </recommendedName>
</protein>
<comment type="caution">
    <text evidence="1">The sequence shown here is derived from an EMBL/GenBank/DDBJ whole genome shotgun (WGS) entry which is preliminary data.</text>
</comment>
<dbReference type="SUPFAM" id="SSF49265">
    <property type="entry name" value="Fibronectin type III"/>
    <property type="match status" value="1"/>
</dbReference>
<dbReference type="EMBL" id="RBCJ01000003">
    <property type="protein sequence ID" value="RKN80171.1"/>
    <property type="molecule type" value="Genomic_DNA"/>
</dbReference>